<gene>
    <name evidence="2" type="ORF">V1478_008673</name>
</gene>
<proteinExistence type="predicted"/>
<dbReference type="Proteomes" id="UP001607302">
    <property type="component" value="Unassembled WGS sequence"/>
</dbReference>
<dbReference type="AlphaFoldDB" id="A0ABD2AWW2"/>
<sequence length="342" mass="38774">DRTRTLKRTCPVTYYSSEDRETTRRSVHSKLRLPCRNKQTNIVRATGCFNNLKTLQVDREKQDSSGNSDTRSTQHPTSRQAMANQEEKPPISPWIATTCYGPRRSRIKSLDLPPDIQPSDVTDMRNHRCTPHKYPFATTNSIVEPMAVKRPTNRARELRDPRVQDESSRYYPRILSNWHKYPFLTEGNRVRKSLHGPSSTKFDLFASVPDYRLNGRLRSKLIQTPCRPPCKGIVSVASAQGRNFLSDKLGETSLVEQSSSKLDYLAFSIIEGNPRNRAAAACNTPTLHSQLRDSVAFTKFRKAGGRQNEGGNQPESRQRRGKVLHGIGSTIKKFEICGFLAQ</sequence>
<name>A0ABD2AWW2_VESSQ</name>
<feature type="region of interest" description="Disordered" evidence="1">
    <location>
        <begin position="106"/>
        <end position="127"/>
    </location>
</feature>
<dbReference type="EMBL" id="JAUDFV010000139">
    <property type="protein sequence ID" value="KAL2724160.1"/>
    <property type="molecule type" value="Genomic_DNA"/>
</dbReference>
<evidence type="ECO:0000313" key="2">
    <source>
        <dbReference type="EMBL" id="KAL2724160.1"/>
    </source>
</evidence>
<protein>
    <submittedName>
        <fullName evidence="2">Uncharacterized protein</fullName>
    </submittedName>
</protein>
<feature type="compositionally biased region" description="Polar residues" evidence="1">
    <location>
        <begin position="64"/>
        <end position="83"/>
    </location>
</feature>
<reference evidence="2 3" key="1">
    <citation type="journal article" date="2024" name="Ann. Entomol. Soc. Am.">
        <title>Genomic analyses of the southern and eastern yellowjacket wasps (Hymenoptera: Vespidae) reveal evolutionary signatures of social life.</title>
        <authorList>
            <person name="Catto M.A."/>
            <person name="Caine P.B."/>
            <person name="Orr S.E."/>
            <person name="Hunt B.G."/>
            <person name="Goodisman M.A.D."/>
        </authorList>
    </citation>
    <scope>NUCLEOTIDE SEQUENCE [LARGE SCALE GENOMIC DNA]</scope>
    <source>
        <strain evidence="2">233</strain>
        <tissue evidence="2">Head and thorax</tissue>
    </source>
</reference>
<feature type="non-terminal residue" evidence="2">
    <location>
        <position position="342"/>
    </location>
</feature>
<feature type="region of interest" description="Disordered" evidence="1">
    <location>
        <begin position="302"/>
        <end position="322"/>
    </location>
</feature>
<evidence type="ECO:0000313" key="3">
    <source>
        <dbReference type="Proteomes" id="UP001607302"/>
    </source>
</evidence>
<keyword evidence="3" id="KW-1185">Reference proteome</keyword>
<accession>A0ABD2AWW2</accession>
<evidence type="ECO:0000256" key="1">
    <source>
        <dbReference type="SAM" id="MobiDB-lite"/>
    </source>
</evidence>
<organism evidence="2 3">
    <name type="scientific">Vespula squamosa</name>
    <name type="common">Southern yellow jacket</name>
    <name type="synonym">Wasp</name>
    <dbReference type="NCBI Taxonomy" id="30214"/>
    <lineage>
        <taxon>Eukaryota</taxon>
        <taxon>Metazoa</taxon>
        <taxon>Ecdysozoa</taxon>
        <taxon>Arthropoda</taxon>
        <taxon>Hexapoda</taxon>
        <taxon>Insecta</taxon>
        <taxon>Pterygota</taxon>
        <taxon>Neoptera</taxon>
        <taxon>Endopterygota</taxon>
        <taxon>Hymenoptera</taxon>
        <taxon>Apocrita</taxon>
        <taxon>Aculeata</taxon>
        <taxon>Vespoidea</taxon>
        <taxon>Vespidae</taxon>
        <taxon>Vespinae</taxon>
        <taxon>Vespula</taxon>
    </lineage>
</organism>
<feature type="non-terminal residue" evidence="2">
    <location>
        <position position="1"/>
    </location>
</feature>
<feature type="region of interest" description="Disordered" evidence="1">
    <location>
        <begin position="57"/>
        <end position="94"/>
    </location>
</feature>
<comment type="caution">
    <text evidence="2">The sequence shown here is derived from an EMBL/GenBank/DDBJ whole genome shotgun (WGS) entry which is preliminary data.</text>
</comment>